<dbReference type="EnsemblPlants" id="Kaladp0055s0193.1.v1.1">
    <property type="protein sequence ID" value="Kaladp0055s0193.1.v1.1"/>
    <property type="gene ID" value="Kaladp0055s0193.v1.1"/>
</dbReference>
<keyword evidence="2" id="KW-1185">Reference proteome</keyword>
<evidence type="ECO:0000313" key="1">
    <source>
        <dbReference type="EnsemblPlants" id="Kaladp0055s0193.1.v1.1"/>
    </source>
</evidence>
<protein>
    <submittedName>
        <fullName evidence="1">Uncharacterized protein</fullName>
    </submittedName>
</protein>
<dbReference type="Gramene" id="Kaladp0055s0193.1.v1.1">
    <property type="protein sequence ID" value="Kaladp0055s0193.1.v1.1"/>
    <property type="gene ID" value="Kaladp0055s0193.v1.1"/>
</dbReference>
<evidence type="ECO:0000313" key="2">
    <source>
        <dbReference type="Proteomes" id="UP000594263"/>
    </source>
</evidence>
<reference evidence="1" key="1">
    <citation type="submission" date="2021-01" db="UniProtKB">
        <authorList>
            <consortium name="EnsemblPlants"/>
        </authorList>
    </citation>
    <scope>IDENTIFICATION</scope>
</reference>
<name>A0A7N0U6I4_KALFE</name>
<sequence>MPRDGLGDRSVHRRTVLIGTYTSLGFALTRLLLIRSISIFIDCMVKTLISRKVRRTRRPHHTDISLLASFTKIVN</sequence>
<organism evidence="1 2">
    <name type="scientific">Kalanchoe fedtschenkoi</name>
    <name type="common">Lavender scallops</name>
    <name type="synonym">South American air plant</name>
    <dbReference type="NCBI Taxonomy" id="63787"/>
    <lineage>
        <taxon>Eukaryota</taxon>
        <taxon>Viridiplantae</taxon>
        <taxon>Streptophyta</taxon>
        <taxon>Embryophyta</taxon>
        <taxon>Tracheophyta</taxon>
        <taxon>Spermatophyta</taxon>
        <taxon>Magnoliopsida</taxon>
        <taxon>eudicotyledons</taxon>
        <taxon>Gunneridae</taxon>
        <taxon>Pentapetalae</taxon>
        <taxon>Saxifragales</taxon>
        <taxon>Crassulaceae</taxon>
        <taxon>Kalanchoe</taxon>
    </lineage>
</organism>
<dbReference type="AlphaFoldDB" id="A0A7N0U6I4"/>
<proteinExistence type="predicted"/>
<accession>A0A7N0U6I4</accession>
<dbReference type="Proteomes" id="UP000594263">
    <property type="component" value="Unplaced"/>
</dbReference>